<evidence type="ECO:0000313" key="12">
    <source>
        <dbReference type="Proteomes" id="UP000284706"/>
    </source>
</evidence>
<evidence type="ECO:0000256" key="7">
    <source>
        <dbReference type="ARBA" id="ARBA00022962"/>
    </source>
</evidence>
<organism evidence="11 12">
    <name type="scientific">Gymnopilus dilepis</name>
    <dbReference type="NCBI Taxonomy" id="231916"/>
    <lineage>
        <taxon>Eukaryota</taxon>
        <taxon>Fungi</taxon>
        <taxon>Dikarya</taxon>
        <taxon>Basidiomycota</taxon>
        <taxon>Agaricomycotina</taxon>
        <taxon>Agaricomycetes</taxon>
        <taxon>Agaricomycetidae</taxon>
        <taxon>Agaricales</taxon>
        <taxon>Agaricineae</taxon>
        <taxon>Hymenogastraceae</taxon>
        <taxon>Gymnopilus</taxon>
    </lineage>
</organism>
<proteinExistence type="inferred from homology"/>
<dbReference type="Pfam" id="PF06418">
    <property type="entry name" value="CTP_synth_N"/>
    <property type="match status" value="1"/>
</dbReference>
<keyword evidence="4" id="KW-0436">Ligase</keyword>
<comment type="pathway">
    <text evidence="1">Pyrimidine metabolism; CTP biosynthesis via de novo pathway; CTP from UDP: step 2/2.</text>
</comment>
<evidence type="ECO:0000256" key="5">
    <source>
        <dbReference type="ARBA" id="ARBA00022741"/>
    </source>
</evidence>
<evidence type="ECO:0000313" key="11">
    <source>
        <dbReference type="EMBL" id="PPQ96558.1"/>
    </source>
</evidence>
<dbReference type="GO" id="GO:0005524">
    <property type="term" value="F:ATP binding"/>
    <property type="evidence" value="ECO:0007669"/>
    <property type="project" value="UniProtKB-KW"/>
</dbReference>
<dbReference type="GO" id="GO:0006241">
    <property type="term" value="P:CTP biosynthetic process"/>
    <property type="evidence" value="ECO:0007669"/>
    <property type="project" value="TreeGrafter"/>
</dbReference>
<comment type="catalytic activity">
    <reaction evidence="9">
        <text>UTP + L-glutamine + ATP + H2O = CTP + L-glutamate + ADP + phosphate + 2 H(+)</text>
        <dbReference type="Rhea" id="RHEA:26426"/>
        <dbReference type="ChEBI" id="CHEBI:15377"/>
        <dbReference type="ChEBI" id="CHEBI:15378"/>
        <dbReference type="ChEBI" id="CHEBI:29985"/>
        <dbReference type="ChEBI" id="CHEBI:30616"/>
        <dbReference type="ChEBI" id="CHEBI:37563"/>
        <dbReference type="ChEBI" id="CHEBI:43474"/>
        <dbReference type="ChEBI" id="CHEBI:46398"/>
        <dbReference type="ChEBI" id="CHEBI:58359"/>
        <dbReference type="ChEBI" id="CHEBI:456216"/>
        <dbReference type="EC" id="6.3.4.2"/>
    </reaction>
</comment>
<comment type="similarity">
    <text evidence="2">Belongs to the CTP synthase family.</text>
</comment>
<keyword evidence="8" id="KW-0665">Pyrimidine biosynthesis</keyword>
<dbReference type="Proteomes" id="UP000284706">
    <property type="component" value="Unassembled WGS sequence"/>
</dbReference>
<dbReference type="InParanoid" id="A0A409Y0K3"/>
<dbReference type="InterPro" id="IPR017456">
    <property type="entry name" value="CTP_synthase_N"/>
</dbReference>
<keyword evidence="5" id="KW-0547">Nucleotide-binding</keyword>
<keyword evidence="7" id="KW-0315">Glutamine amidotransferase</keyword>
<dbReference type="SUPFAM" id="SSF52540">
    <property type="entry name" value="P-loop containing nucleoside triphosphate hydrolases"/>
    <property type="match status" value="1"/>
</dbReference>
<evidence type="ECO:0000259" key="10">
    <source>
        <dbReference type="Pfam" id="PF06418"/>
    </source>
</evidence>
<evidence type="ECO:0000256" key="3">
    <source>
        <dbReference type="ARBA" id="ARBA00012291"/>
    </source>
</evidence>
<dbReference type="NCBIfam" id="NF003792">
    <property type="entry name" value="PRK05380.1"/>
    <property type="match status" value="1"/>
</dbReference>
<dbReference type="EC" id="6.3.4.2" evidence="3"/>
<dbReference type="PANTHER" id="PTHR11550">
    <property type="entry name" value="CTP SYNTHASE"/>
    <property type="match status" value="1"/>
</dbReference>
<dbReference type="InterPro" id="IPR004468">
    <property type="entry name" value="CTP_synthase"/>
</dbReference>
<dbReference type="EMBL" id="NHYE01001355">
    <property type="protein sequence ID" value="PPQ96558.1"/>
    <property type="molecule type" value="Genomic_DNA"/>
</dbReference>
<evidence type="ECO:0000256" key="8">
    <source>
        <dbReference type="ARBA" id="ARBA00022975"/>
    </source>
</evidence>
<dbReference type="GO" id="GO:0097268">
    <property type="term" value="C:cytoophidium"/>
    <property type="evidence" value="ECO:0007669"/>
    <property type="project" value="TreeGrafter"/>
</dbReference>
<protein>
    <recommendedName>
        <fullName evidence="3">CTP synthase (glutamine hydrolyzing)</fullName>
        <ecNumber evidence="3">6.3.4.2</ecNumber>
    </recommendedName>
</protein>
<name>A0A409Y0K3_9AGAR</name>
<dbReference type="AlphaFoldDB" id="A0A409Y0K3"/>
<evidence type="ECO:0000256" key="6">
    <source>
        <dbReference type="ARBA" id="ARBA00022840"/>
    </source>
</evidence>
<dbReference type="OrthoDB" id="1739076at2759"/>
<sequence>MTKYILVSGGVVSGIGKGVIASSTGLLLKTTGLKVTAIKIDPYMNIDAGTMRPTEHGEVYVLNDGGEVDLDLGNYERYLNVTLSRDNNITTGKIYREVIEKERKGEYLGKTVQIVPHVTNAIQDWIERVSKIPVDESGEEPDVCIVELGGTVGDIESAPFVEAMRQFQFRVGHDNFALIHVSLVPDLHGEQKTKPTQTTVHVLRGLGLLPDLRCNAATGHPGASCSIPPFHLRPYLS</sequence>
<keyword evidence="12" id="KW-1185">Reference proteome</keyword>
<dbReference type="STRING" id="231916.A0A409Y0K3"/>
<dbReference type="FunFam" id="3.40.50.300:FF:000207">
    <property type="entry name" value="CTP synthase"/>
    <property type="match status" value="1"/>
</dbReference>
<evidence type="ECO:0000256" key="9">
    <source>
        <dbReference type="ARBA" id="ARBA00047781"/>
    </source>
</evidence>
<dbReference type="Gene3D" id="3.40.50.300">
    <property type="entry name" value="P-loop containing nucleotide triphosphate hydrolases"/>
    <property type="match status" value="1"/>
</dbReference>
<feature type="domain" description="CTP synthase N-terminal" evidence="10">
    <location>
        <begin position="3"/>
        <end position="212"/>
    </location>
</feature>
<gene>
    <name evidence="11" type="ORF">CVT26_006365</name>
</gene>
<dbReference type="CDD" id="cd03113">
    <property type="entry name" value="CTPS_N"/>
    <property type="match status" value="1"/>
</dbReference>
<dbReference type="GO" id="GO:0005737">
    <property type="term" value="C:cytoplasm"/>
    <property type="evidence" value="ECO:0007669"/>
    <property type="project" value="TreeGrafter"/>
</dbReference>
<dbReference type="GO" id="GO:0019856">
    <property type="term" value="P:pyrimidine nucleobase biosynthetic process"/>
    <property type="evidence" value="ECO:0007669"/>
    <property type="project" value="TreeGrafter"/>
</dbReference>
<dbReference type="InterPro" id="IPR027417">
    <property type="entry name" value="P-loop_NTPase"/>
</dbReference>
<accession>A0A409Y0K3</accession>
<dbReference type="GO" id="GO:0003883">
    <property type="term" value="F:CTP synthase activity"/>
    <property type="evidence" value="ECO:0007669"/>
    <property type="project" value="UniProtKB-EC"/>
</dbReference>
<comment type="caution">
    <text evidence="11">The sequence shown here is derived from an EMBL/GenBank/DDBJ whole genome shotgun (WGS) entry which is preliminary data.</text>
</comment>
<evidence type="ECO:0000256" key="4">
    <source>
        <dbReference type="ARBA" id="ARBA00022598"/>
    </source>
</evidence>
<evidence type="ECO:0000256" key="2">
    <source>
        <dbReference type="ARBA" id="ARBA00007533"/>
    </source>
</evidence>
<dbReference type="PANTHER" id="PTHR11550:SF0">
    <property type="entry name" value="CTP SYNTHASE-RELATED"/>
    <property type="match status" value="1"/>
</dbReference>
<dbReference type="GO" id="GO:0042802">
    <property type="term" value="F:identical protein binding"/>
    <property type="evidence" value="ECO:0007669"/>
    <property type="project" value="TreeGrafter"/>
</dbReference>
<reference evidence="11 12" key="1">
    <citation type="journal article" date="2018" name="Evol. Lett.">
        <title>Horizontal gene cluster transfer increased hallucinogenic mushroom diversity.</title>
        <authorList>
            <person name="Reynolds H.T."/>
            <person name="Vijayakumar V."/>
            <person name="Gluck-Thaler E."/>
            <person name="Korotkin H.B."/>
            <person name="Matheny P.B."/>
            <person name="Slot J.C."/>
        </authorList>
    </citation>
    <scope>NUCLEOTIDE SEQUENCE [LARGE SCALE GENOMIC DNA]</scope>
    <source>
        <strain evidence="11 12">SRW20</strain>
    </source>
</reference>
<keyword evidence="6" id="KW-0067">ATP-binding</keyword>
<evidence type="ECO:0000256" key="1">
    <source>
        <dbReference type="ARBA" id="ARBA00005171"/>
    </source>
</evidence>